<reference evidence="3" key="1">
    <citation type="submission" date="2021-03" db="EMBL/GenBank/DDBJ databases">
        <title>Antimicrobial resistance genes in bacteria isolated from Japanese honey, and their potential for conferring macrolide and lincosamide resistance in the American foulbrood pathogen Paenibacillus larvae.</title>
        <authorList>
            <person name="Okamoto M."/>
            <person name="Kumagai M."/>
            <person name="Kanamori H."/>
            <person name="Takamatsu D."/>
        </authorList>
    </citation>
    <scope>NUCLEOTIDE SEQUENCE</scope>
    <source>
        <strain evidence="3">J40TS1</strain>
    </source>
</reference>
<feature type="transmembrane region" description="Helical" evidence="2">
    <location>
        <begin position="173"/>
        <end position="194"/>
    </location>
</feature>
<feature type="transmembrane region" description="Helical" evidence="2">
    <location>
        <begin position="206"/>
        <end position="228"/>
    </location>
</feature>
<proteinExistence type="predicted"/>
<feature type="coiled-coil region" evidence="1">
    <location>
        <begin position="138"/>
        <end position="172"/>
    </location>
</feature>
<keyword evidence="4" id="KW-1185">Reference proteome</keyword>
<evidence type="ECO:0000256" key="1">
    <source>
        <dbReference type="SAM" id="Coils"/>
    </source>
</evidence>
<keyword evidence="2" id="KW-0812">Transmembrane</keyword>
<name>A0A919YT90_9BACL</name>
<dbReference type="AlphaFoldDB" id="A0A919YT90"/>
<keyword evidence="2" id="KW-0472">Membrane</keyword>
<keyword evidence="2" id="KW-1133">Transmembrane helix</keyword>
<keyword evidence="1" id="KW-0175">Coiled coil</keyword>
<dbReference type="RefSeq" id="WP_213517391.1">
    <property type="nucleotide sequence ID" value="NZ_BOSE01000006.1"/>
</dbReference>
<evidence type="ECO:0000256" key="2">
    <source>
        <dbReference type="SAM" id="Phobius"/>
    </source>
</evidence>
<dbReference type="Proteomes" id="UP000683139">
    <property type="component" value="Unassembled WGS sequence"/>
</dbReference>
<evidence type="ECO:0000313" key="4">
    <source>
        <dbReference type="Proteomes" id="UP000683139"/>
    </source>
</evidence>
<evidence type="ECO:0000313" key="3">
    <source>
        <dbReference type="EMBL" id="GIP17749.1"/>
    </source>
</evidence>
<feature type="transmembrane region" description="Helical" evidence="2">
    <location>
        <begin position="249"/>
        <end position="270"/>
    </location>
</feature>
<accession>A0A919YT90</accession>
<dbReference type="EMBL" id="BOSE01000006">
    <property type="protein sequence ID" value="GIP17749.1"/>
    <property type="molecule type" value="Genomic_DNA"/>
</dbReference>
<comment type="caution">
    <text evidence="3">The sequence shown here is derived from an EMBL/GenBank/DDBJ whole genome shotgun (WGS) entry which is preliminary data.</text>
</comment>
<protein>
    <submittedName>
        <fullName evidence="3">Uncharacterized protein</fullName>
    </submittedName>
</protein>
<organism evidence="3 4">
    <name type="scientific">Paenibacillus montaniterrae</name>
    <dbReference type="NCBI Taxonomy" id="429341"/>
    <lineage>
        <taxon>Bacteria</taxon>
        <taxon>Bacillati</taxon>
        <taxon>Bacillota</taxon>
        <taxon>Bacilli</taxon>
        <taxon>Bacillales</taxon>
        <taxon>Paenibacillaceae</taxon>
        <taxon>Paenibacillus</taxon>
    </lineage>
</organism>
<feature type="transmembrane region" description="Helical" evidence="2">
    <location>
        <begin position="282"/>
        <end position="301"/>
    </location>
</feature>
<gene>
    <name evidence="3" type="ORF">J40TS1_33910</name>
</gene>
<sequence>MTLVNKDEVNINTQLMDVLIRIQGVISKIPVDELDNLDDLIIRLHDIIETLDIVMLPYPVITQFVYENKSHDLLYMVHSIQDKYKAYCEDEVSDNFNKFLKMVAHFELAQQQKNYLYKQQAEEILKIHERSMELDAQFKKQQEEFELQLKHLEKLEKKLSKLNSNVKGATTQFISILGIFAAILLGSFGAMQGFTSLFNNAQNMSIGKLLIISSVGASSVILILFFLVNSIAKLTDKNLSSSKDDNSSLIARYPVMTLSYGIIVLISLIGSALELSNYPLRLSIYGLWWILPLLWTCYFIYSIHKKSFLWFLNRKERSDALEKQSTNVDI</sequence>